<keyword evidence="6" id="KW-0689">Ribosomal protein</keyword>
<feature type="compositionally biased region" description="Polar residues" evidence="4">
    <location>
        <begin position="14"/>
        <end position="23"/>
    </location>
</feature>
<dbReference type="PANTHER" id="PTHR43792:SF8">
    <property type="entry name" value="[RIBOSOMAL PROTEIN US5]-ALANINE N-ACETYLTRANSFERASE"/>
    <property type="match status" value="1"/>
</dbReference>
<keyword evidence="2" id="KW-0012">Acyltransferase</keyword>
<name>A0A285ND15_9HYPH</name>
<dbReference type="InterPro" id="IPR051531">
    <property type="entry name" value="N-acetyltransferase"/>
</dbReference>
<evidence type="ECO:0000256" key="1">
    <source>
        <dbReference type="ARBA" id="ARBA00022679"/>
    </source>
</evidence>
<sequence length="228" mass="25922">MISGLVSRLRSDRQGTPQVSGQSAKKGGFSSWYQSSYQILPKGQSTGTLDGPNVYLRAPDKRDCDQWLAVRRESADFLRPWEPLWPEDDVTPRGYQRRLAQYRKDAKDGRSLPYFIFATQTNQLLGGINLSNIRRGVCQSGSVGYWMGQKHAGKGFMYEAMAMLLPHLFGHNALHRIEAACLPHNHRSIALLQRLGFQHEGLARQYLCINGRWEDHLLFAVLRSDYGQ</sequence>
<dbReference type="Pfam" id="PF13302">
    <property type="entry name" value="Acetyltransf_3"/>
    <property type="match status" value="1"/>
</dbReference>
<dbReference type="Proteomes" id="UP000219439">
    <property type="component" value="Unassembled WGS sequence"/>
</dbReference>
<dbReference type="GO" id="GO:0005737">
    <property type="term" value="C:cytoplasm"/>
    <property type="evidence" value="ECO:0007669"/>
    <property type="project" value="TreeGrafter"/>
</dbReference>
<protein>
    <submittedName>
        <fullName evidence="6">[SSU ribosomal protein S5P]-alanine acetyltransferase</fullName>
    </submittedName>
</protein>
<evidence type="ECO:0000313" key="7">
    <source>
        <dbReference type="Proteomes" id="UP000219439"/>
    </source>
</evidence>
<dbReference type="RefSeq" id="WP_097151502.1">
    <property type="nucleotide sequence ID" value="NZ_OBEL01000001.1"/>
</dbReference>
<dbReference type="AlphaFoldDB" id="A0A285ND15"/>
<evidence type="ECO:0000259" key="5">
    <source>
        <dbReference type="PROSITE" id="PS51186"/>
    </source>
</evidence>
<comment type="similarity">
    <text evidence="3">Belongs to the acetyltransferase family. RimJ subfamily.</text>
</comment>
<dbReference type="EMBL" id="OBEL01000001">
    <property type="protein sequence ID" value="SNZ05551.1"/>
    <property type="molecule type" value="Genomic_DNA"/>
</dbReference>
<accession>A0A285ND15</accession>
<dbReference type="GO" id="GO:0008999">
    <property type="term" value="F:protein-N-terminal-alanine acetyltransferase activity"/>
    <property type="evidence" value="ECO:0007669"/>
    <property type="project" value="TreeGrafter"/>
</dbReference>
<reference evidence="6 7" key="1">
    <citation type="submission" date="2017-09" db="EMBL/GenBank/DDBJ databases">
        <authorList>
            <person name="Ehlers B."/>
            <person name="Leendertz F.H."/>
        </authorList>
    </citation>
    <scope>NUCLEOTIDE SEQUENCE [LARGE SCALE GENOMIC DNA]</scope>
    <source>
        <strain evidence="6 7">DSM 18289</strain>
    </source>
</reference>
<keyword evidence="6" id="KW-0687">Ribonucleoprotein</keyword>
<feature type="domain" description="N-acetyltransferase" evidence="5">
    <location>
        <begin position="54"/>
        <end position="224"/>
    </location>
</feature>
<dbReference type="Gene3D" id="3.40.630.30">
    <property type="match status" value="1"/>
</dbReference>
<feature type="region of interest" description="Disordered" evidence="4">
    <location>
        <begin position="1"/>
        <end position="28"/>
    </location>
</feature>
<evidence type="ECO:0000256" key="2">
    <source>
        <dbReference type="ARBA" id="ARBA00023315"/>
    </source>
</evidence>
<dbReference type="PANTHER" id="PTHR43792">
    <property type="entry name" value="GNAT FAMILY, PUTATIVE (AFU_ORTHOLOGUE AFUA_3G00765)-RELATED-RELATED"/>
    <property type="match status" value="1"/>
</dbReference>
<dbReference type="InterPro" id="IPR016181">
    <property type="entry name" value="Acyl_CoA_acyltransferase"/>
</dbReference>
<dbReference type="OrthoDB" id="9801669at2"/>
<keyword evidence="7" id="KW-1185">Reference proteome</keyword>
<evidence type="ECO:0000256" key="4">
    <source>
        <dbReference type="SAM" id="MobiDB-lite"/>
    </source>
</evidence>
<proteinExistence type="inferred from homology"/>
<organism evidence="6 7">
    <name type="scientific">Cohaesibacter gelatinilyticus</name>
    <dbReference type="NCBI Taxonomy" id="372072"/>
    <lineage>
        <taxon>Bacteria</taxon>
        <taxon>Pseudomonadati</taxon>
        <taxon>Pseudomonadota</taxon>
        <taxon>Alphaproteobacteria</taxon>
        <taxon>Hyphomicrobiales</taxon>
        <taxon>Cohaesibacteraceae</taxon>
    </lineage>
</organism>
<gene>
    <name evidence="6" type="ORF">SAMN06265368_0147</name>
</gene>
<dbReference type="GO" id="GO:0005840">
    <property type="term" value="C:ribosome"/>
    <property type="evidence" value="ECO:0007669"/>
    <property type="project" value="UniProtKB-KW"/>
</dbReference>
<dbReference type="InterPro" id="IPR000182">
    <property type="entry name" value="GNAT_dom"/>
</dbReference>
<evidence type="ECO:0000313" key="6">
    <source>
        <dbReference type="EMBL" id="SNZ05551.1"/>
    </source>
</evidence>
<dbReference type="SUPFAM" id="SSF55729">
    <property type="entry name" value="Acyl-CoA N-acyltransferases (Nat)"/>
    <property type="match status" value="1"/>
</dbReference>
<evidence type="ECO:0000256" key="3">
    <source>
        <dbReference type="ARBA" id="ARBA00038502"/>
    </source>
</evidence>
<keyword evidence="1 6" id="KW-0808">Transferase</keyword>
<dbReference type="PROSITE" id="PS51186">
    <property type="entry name" value="GNAT"/>
    <property type="match status" value="1"/>
</dbReference>